<evidence type="ECO:0000259" key="4">
    <source>
        <dbReference type="PROSITE" id="PS50109"/>
    </source>
</evidence>
<keyword evidence="1" id="KW-0597">Phosphoprotein</keyword>
<dbReference type="Proteomes" id="UP000482209">
    <property type="component" value="Unassembled WGS sequence"/>
</dbReference>
<dbReference type="SMART" id="SM00387">
    <property type="entry name" value="HATPase_c"/>
    <property type="match status" value="1"/>
</dbReference>
<dbReference type="InterPro" id="IPR036890">
    <property type="entry name" value="HATPase_C_sf"/>
</dbReference>
<dbReference type="RefSeq" id="WP_154518136.1">
    <property type="nucleotide sequence ID" value="NZ_VUMT01000005.1"/>
</dbReference>
<organism evidence="5 6">
    <name type="scientific">Velocimicrobium porci</name>
    <dbReference type="NCBI Taxonomy" id="2606634"/>
    <lineage>
        <taxon>Bacteria</taxon>
        <taxon>Bacillati</taxon>
        <taxon>Bacillota</taxon>
        <taxon>Clostridia</taxon>
        <taxon>Lachnospirales</taxon>
        <taxon>Lachnospiraceae</taxon>
        <taxon>Velocimicrobium</taxon>
    </lineage>
</organism>
<evidence type="ECO:0000313" key="6">
    <source>
        <dbReference type="Proteomes" id="UP000482209"/>
    </source>
</evidence>
<sequence length="254" mass="29330">MFTYDEICELDQLCNENEVFAKYVTRLREENNILLLKVTHEFGNPLTLIDSTAQLIDSRYPEVHNIKYWTQLKNDITSLSELLHNFSNYNYCAKLQIRPINLLELIENTVKSFEVVAMEKEISIKIDQLDNPLDCLLMYACDKVKMRQVLTNIIKNAFEATEAGDYIHVDLPTEIVRLEFDGNKREYIKIEISNNGRPLVETEQEPLFIPFVSNKLSFGGMGLQIAYKIVCAHNGTITMQSTEKETSFSIYLPV</sequence>
<dbReference type="InterPro" id="IPR005467">
    <property type="entry name" value="His_kinase_dom"/>
</dbReference>
<dbReference type="PANTHER" id="PTHR43547:SF2">
    <property type="entry name" value="HYBRID SIGNAL TRANSDUCTION HISTIDINE KINASE C"/>
    <property type="match status" value="1"/>
</dbReference>
<evidence type="ECO:0000256" key="3">
    <source>
        <dbReference type="ARBA" id="ARBA00023012"/>
    </source>
</evidence>
<keyword evidence="2 5" id="KW-0418">Kinase</keyword>
<comment type="caution">
    <text evidence="5">The sequence shown here is derived from an EMBL/GenBank/DDBJ whole genome shotgun (WGS) entry which is preliminary data.</text>
</comment>
<keyword evidence="3" id="KW-0902">Two-component regulatory system</keyword>
<evidence type="ECO:0000256" key="2">
    <source>
        <dbReference type="ARBA" id="ARBA00022777"/>
    </source>
</evidence>
<keyword evidence="2 5" id="KW-0808">Transferase</keyword>
<evidence type="ECO:0000313" key="5">
    <source>
        <dbReference type="EMBL" id="MSS63228.1"/>
    </source>
</evidence>
<proteinExistence type="predicted"/>
<dbReference type="SUPFAM" id="SSF55874">
    <property type="entry name" value="ATPase domain of HSP90 chaperone/DNA topoisomerase II/histidine kinase"/>
    <property type="match status" value="1"/>
</dbReference>
<protein>
    <submittedName>
        <fullName evidence="5">HAMP domain-containing histidine kinase</fullName>
    </submittedName>
</protein>
<dbReference type="AlphaFoldDB" id="A0A6L5XYA5"/>
<dbReference type="EMBL" id="VUMT01000005">
    <property type="protein sequence ID" value="MSS63228.1"/>
    <property type="molecule type" value="Genomic_DNA"/>
</dbReference>
<reference evidence="5 6" key="1">
    <citation type="submission" date="2019-08" db="EMBL/GenBank/DDBJ databases">
        <title>In-depth cultivation of the pig gut microbiome towards novel bacterial diversity and tailored functional studies.</title>
        <authorList>
            <person name="Wylensek D."/>
            <person name="Hitch T.C.A."/>
            <person name="Clavel T."/>
        </authorList>
    </citation>
    <scope>NUCLEOTIDE SEQUENCE [LARGE SCALE GENOMIC DNA]</scope>
    <source>
        <strain evidence="5 6">WCA-693-APC-MOT-I</strain>
    </source>
</reference>
<evidence type="ECO:0000256" key="1">
    <source>
        <dbReference type="ARBA" id="ARBA00022553"/>
    </source>
</evidence>
<accession>A0A6L5XYA5</accession>
<dbReference type="GO" id="GO:0000155">
    <property type="term" value="F:phosphorelay sensor kinase activity"/>
    <property type="evidence" value="ECO:0007669"/>
    <property type="project" value="TreeGrafter"/>
</dbReference>
<dbReference type="InterPro" id="IPR003594">
    <property type="entry name" value="HATPase_dom"/>
</dbReference>
<dbReference type="Pfam" id="PF02518">
    <property type="entry name" value="HATPase_c"/>
    <property type="match status" value="1"/>
</dbReference>
<dbReference type="PROSITE" id="PS50109">
    <property type="entry name" value="HIS_KIN"/>
    <property type="match status" value="1"/>
</dbReference>
<keyword evidence="6" id="KW-1185">Reference proteome</keyword>
<dbReference type="Gene3D" id="3.30.565.10">
    <property type="entry name" value="Histidine kinase-like ATPase, C-terminal domain"/>
    <property type="match status" value="1"/>
</dbReference>
<feature type="domain" description="Histidine kinase" evidence="4">
    <location>
        <begin position="37"/>
        <end position="254"/>
    </location>
</feature>
<dbReference type="PANTHER" id="PTHR43547">
    <property type="entry name" value="TWO-COMPONENT HISTIDINE KINASE"/>
    <property type="match status" value="1"/>
</dbReference>
<name>A0A6L5XYA5_9FIRM</name>
<gene>
    <name evidence="5" type="ORF">FYJ58_04960</name>
</gene>